<dbReference type="InParanoid" id="A0A2P5ABN8"/>
<evidence type="ECO:0000313" key="2">
    <source>
        <dbReference type="EMBL" id="PON33949.1"/>
    </source>
</evidence>
<evidence type="ECO:0000259" key="1">
    <source>
        <dbReference type="PROSITE" id="PS50011"/>
    </source>
</evidence>
<dbReference type="Gene3D" id="1.10.510.10">
    <property type="entry name" value="Transferase(Phosphotransferase) domain 1"/>
    <property type="match status" value="1"/>
</dbReference>
<dbReference type="GO" id="GO:0016020">
    <property type="term" value="C:membrane"/>
    <property type="evidence" value="ECO:0007669"/>
    <property type="project" value="TreeGrafter"/>
</dbReference>
<sequence>MKRINPKIAIPRSLNHAVRSSICVKATNVLLAEDFEVVVTDFGLAKLVDARETNVTNQAHKTMGHIALEYLSTGKSSERNDVFGYGIMLLELVTGCRRLM</sequence>
<accession>A0A2P5ABN8</accession>
<dbReference type="InterPro" id="IPR051564">
    <property type="entry name" value="LRR_receptor-like_kinase"/>
</dbReference>
<dbReference type="STRING" id="63057.A0A2P5ABN8"/>
<dbReference type="AlphaFoldDB" id="A0A2P5ABN8"/>
<dbReference type="InterPro" id="IPR000719">
    <property type="entry name" value="Prot_kinase_dom"/>
</dbReference>
<proteinExistence type="predicted"/>
<dbReference type="GO" id="GO:0005524">
    <property type="term" value="F:ATP binding"/>
    <property type="evidence" value="ECO:0007669"/>
    <property type="project" value="InterPro"/>
</dbReference>
<protein>
    <submittedName>
        <fullName evidence="2">Tyrosine-protein kinase</fullName>
    </submittedName>
</protein>
<organism evidence="2 3">
    <name type="scientific">Trema orientale</name>
    <name type="common">Charcoal tree</name>
    <name type="synonym">Celtis orientalis</name>
    <dbReference type="NCBI Taxonomy" id="63057"/>
    <lineage>
        <taxon>Eukaryota</taxon>
        <taxon>Viridiplantae</taxon>
        <taxon>Streptophyta</taxon>
        <taxon>Embryophyta</taxon>
        <taxon>Tracheophyta</taxon>
        <taxon>Spermatophyta</taxon>
        <taxon>Magnoliopsida</taxon>
        <taxon>eudicotyledons</taxon>
        <taxon>Gunneridae</taxon>
        <taxon>Pentapetalae</taxon>
        <taxon>rosids</taxon>
        <taxon>fabids</taxon>
        <taxon>Rosales</taxon>
        <taxon>Cannabaceae</taxon>
        <taxon>Trema</taxon>
    </lineage>
</organism>
<feature type="non-terminal residue" evidence="2">
    <location>
        <position position="100"/>
    </location>
</feature>
<comment type="caution">
    <text evidence="2">The sequence shown here is derived from an EMBL/GenBank/DDBJ whole genome shotgun (WGS) entry which is preliminary data.</text>
</comment>
<dbReference type="SUPFAM" id="SSF56112">
    <property type="entry name" value="Protein kinase-like (PK-like)"/>
    <property type="match status" value="1"/>
</dbReference>
<evidence type="ECO:0000313" key="3">
    <source>
        <dbReference type="Proteomes" id="UP000237000"/>
    </source>
</evidence>
<keyword evidence="3" id="KW-1185">Reference proteome</keyword>
<dbReference type="Pfam" id="PF07714">
    <property type="entry name" value="PK_Tyr_Ser-Thr"/>
    <property type="match status" value="1"/>
</dbReference>
<keyword evidence="2" id="KW-0808">Transferase</keyword>
<dbReference type="PROSITE" id="PS50011">
    <property type="entry name" value="PROTEIN_KINASE_DOM"/>
    <property type="match status" value="1"/>
</dbReference>
<keyword evidence="2" id="KW-0418">Kinase</keyword>
<dbReference type="PANTHER" id="PTHR48055">
    <property type="entry name" value="LEUCINE-RICH REPEAT RECEPTOR PROTEIN KINASE EMS1"/>
    <property type="match status" value="1"/>
</dbReference>
<reference evidence="3" key="1">
    <citation type="submission" date="2016-06" db="EMBL/GenBank/DDBJ databases">
        <title>Parallel loss of symbiosis genes in relatives of nitrogen-fixing non-legume Parasponia.</title>
        <authorList>
            <person name="Van Velzen R."/>
            <person name="Holmer R."/>
            <person name="Bu F."/>
            <person name="Rutten L."/>
            <person name="Van Zeijl A."/>
            <person name="Liu W."/>
            <person name="Santuari L."/>
            <person name="Cao Q."/>
            <person name="Sharma T."/>
            <person name="Shen D."/>
            <person name="Roswanjaya Y."/>
            <person name="Wardhani T."/>
            <person name="Kalhor M.S."/>
            <person name="Jansen J."/>
            <person name="Van den Hoogen J."/>
            <person name="Gungor B."/>
            <person name="Hartog M."/>
            <person name="Hontelez J."/>
            <person name="Verver J."/>
            <person name="Yang W.-C."/>
            <person name="Schijlen E."/>
            <person name="Repin R."/>
            <person name="Schilthuizen M."/>
            <person name="Schranz E."/>
            <person name="Heidstra R."/>
            <person name="Miyata K."/>
            <person name="Fedorova E."/>
            <person name="Kohlen W."/>
            <person name="Bisseling T."/>
            <person name="Smit S."/>
            <person name="Geurts R."/>
        </authorList>
    </citation>
    <scope>NUCLEOTIDE SEQUENCE [LARGE SCALE GENOMIC DNA]</scope>
    <source>
        <strain evidence="3">cv. RG33-2</strain>
    </source>
</reference>
<gene>
    <name evidence="2" type="ORF">TorRG33x02_354120</name>
</gene>
<dbReference type="GO" id="GO:0004672">
    <property type="term" value="F:protein kinase activity"/>
    <property type="evidence" value="ECO:0007669"/>
    <property type="project" value="InterPro"/>
</dbReference>
<dbReference type="OrthoDB" id="1434194at2759"/>
<feature type="domain" description="Protein kinase" evidence="1">
    <location>
        <begin position="1"/>
        <end position="100"/>
    </location>
</feature>
<dbReference type="Proteomes" id="UP000237000">
    <property type="component" value="Unassembled WGS sequence"/>
</dbReference>
<name>A0A2P5ABN8_TREOI</name>
<dbReference type="PANTHER" id="PTHR48055:SF38">
    <property type="entry name" value="PROTEIN KINASE DOMAIN-CONTAINING PROTEIN"/>
    <property type="match status" value="1"/>
</dbReference>
<dbReference type="InterPro" id="IPR011009">
    <property type="entry name" value="Kinase-like_dom_sf"/>
</dbReference>
<dbReference type="InterPro" id="IPR001245">
    <property type="entry name" value="Ser-Thr/Tyr_kinase_cat_dom"/>
</dbReference>
<dbReference type="EMBL" id="JXTC01000972">
    <property type="protein sequence ID" value="PON33949.1"/>
    <property type="molecule type" value="Genomic_DNA"/>
</dbReference>